<accession>A0A6J7LAC5</accession>
<dbReference type="InterPro" id="IPR003692">
    <property type="entry name" value="Hydantoinase_B"/>
</dbReference>
<feature type="domain" description="Hydantoinase B/oxoprolinase" evidence="1">
    <location>
        <begin position="5"/>
        <end position="524"/>
    </location>
</feature>
<evidence type="ECO:0000259" key="1">
    <source>
        <dbReference type="Pfam" id="PF02538"/>
    </source>
</evidence>
<dbReference type="PANTHER" id="PTHR11365:SF23">
    <property type="entry name" value="HYPOTHETICAL 5-OXOPROLINASE (EUROFUNG)-RELATED"/>
    <property type="match status" value="1"/>
</dbReference>
<dbReference type="EMBL" id="CAFBNE010000106">
    <property type="protein sequence ID" value="CAB4965051.1"/>
    <property type="molecule type" value="Genomic_DNA"/>
</dbReference>
<dbReference type="GO" id="GO:0017168">
    <property type="term" value="F:5-oxoprolinase (ATP-hydrolyzing) activity"/>
    <property type="evidence" value="ECO:0007669"/>
    <property type="project" value="TreeGrafter"/>
</dbReference>
<organism evidence="2">
    <name type="scientific">freshwater metagenome</name>
    <dbReference type="NCBI Taxonomy" id="449393"/>
    <lineage>
        <taxon>unclassified sequences</taxon>
        <taxon>metagenomes</taxon>
        <taxon>ecological metagenomes</taxon>
    </lineage>
</organism>
<evidence type="ECO:0000313" key="2">
    <source>
        <dbReference type="EMBL" id="CAB4965051.1"/>
    </source>
</evidence>
<proteinExistence type="predicted"/>
<sequence length="553" mass="58082">MTSIDSATINIVANAMHGAAQEMGLNLMRSARSTIIREARDFSCALLDAEGRLVAQAENAPIQMASLSLPLESCLRRYPAGTLDADDVFFTNDPYEGGQHLQDLIVFLPIISGGQLLGFAGSVAHHIDIGGGAPGLTLDAADIHAEGLRFTAMRLKVTDFDDGGFISDIVKANFREPITSMGDLRAQLAACHVGRERLIEISERYGAEVLAQCIDASLDHSEALMRAVISDLPDGQYAAEDMVDSGVTTPDPIKVSLMITVAGDSLTCDFAGTDLQTDDFLNVPIASTLAAVHSAIAMFAVAGGRRISVNAGSFRPVTVDVPSGSFLNPVSPAAVRARMCGAYRAFDATLMALQLAAPERVPALGFNVNTTVGFTRRSEDGFRIFIEDLGGGWGATPATDGADMLDAPLSNCKITPTEVLELDHPYLRIVQYAYVPDSGGDGEFRGGLGSVREYEVIEDGVSFFAYADRHAFSPRGAAGGDPGTRGSFSVVSGGNETTLASKSSLPVARGDSVRVIVGGGGGFGIASARAPGARLMDLRNGKVTTDTCRGAHE</sequence>
<dbReference type="AlphaFoldDB" id="A0A6J7LAC5"/>
<dbReference type="PANTHER" id="PTHR11365">
    <property type="entry name" value="5-OXOPROLINASE RELATED"/>
    <property type="match status" value="1"/>
</dbReference>
<name>A0A6J7LAC5_9ZZZZ</name>
<dbReference type="Pfam" id="PF02538">
    <property type="entry name" value="Hydantoinase_B"/>
    <property type="match status" value="1"/>
</dbReference>
<reference evidence="2" key="1">
    <citation type="submission" date="2020-05" db="EMBL/GenBank/DDBJ databases">
        <authorList>
            <person name="Chiriac C."/>
            <person name="Salcher M."/>
            <person name="Ghai R."/>
            <person name="Kavagutti S V."/>
        </authorList>
    </citation>
    <scope>NUCLEOTIDE SEQUENCE</scope>
</reference>
<protein>
    <submittedName>
        <fullName evidence="2">Unannotated protein</fullName>
    </submittedName>
</protein>
<dbReference type="InterPro" id="IPR045079">
    <property type="entry name" value="Oxoprolinase-like"/>
</dbReference>
<dbReference type="GO" id="GO:0005829">
    <property type="term" value="C:cytosol"/>
    <property type="evidence" value="ECO:0007669"/>
    <property type="project" value="TreeGrafter"/>
</dbReference>
<gene>
    <name evidence="2" type="ORF">UFOPK3772_02599</name>
</gene>
<dbReference type="GO" id="GO:0006749">
    <property type="term" value="P:glutathione metabolic process"/>
    <property type="evidence" value="ECO:0007669"/>
    <property type="project" value="TreeGrafter"/>
</dbReference>